<proteinExistence type="predicted"/>
<organism evidence="1 2">
    <name type="scientific">Fuerstiella marisgermanici</name>
    <dbReference type="NCBI Taxonomy" id="1891926"/>
    <lineage>
        <taxon>Bacteria</taxon>
        <taxon>Pseudomonadati</taxon>
        <taxon>Planctomycetota</taxon>
        <taxon>Planctomycetia</taxon>
        <taxon>Planctomycetales</taxon>
        <taxon>Planctomycetaceae</taxon>
        <taxon>Fuerstiella</taxon>
    </lineage>
</organism>
<dbReference type="AlphaFoldDB" id="A0A1P8WMT3"/>
<evidence type="ECO:0000313" key="1">
    <source>
        <dbReference type="EMBL" id="APZ95347.1"/>
    </source>
</evidence>
<keyword evidence="2" id="KW-1185">Reference proteome</keyword>
<gene>
    <name evidence="1" type="ORF">Fuma_05003</name>
</gene>
<sequence>MFGEQLVPESELIIRRIPPDGDPKTVKPDAAGVLRPTSGMMATRSGEAGLSCSRKAVTPPSALLAQLKIQGKDPSGWMVCEIPVAAVNALGFNVIVSPTEIDPGHCEVRPTGELTFSKGNCRKLARVARIITVGDDPKVK</sequence>
<dbReference type="Proteomes" id="UP000187735">
    <property type="component" value="Chromosome"/>
</dbReference>
<evidence type="ECO:0000313" key="2">
    <source>
        <dbReference type="Proteomes" id="UP000187735"/>
    </source>
</evidence>
<reference evidence="1 2" key="1">
    <citation type="journal article" date="2016" name="Front. Microbiol.">
        <title>Fuerstia marisgermanicae gen. nov., sp. nov., an Unusual Member of the Phylum Planctomycetes from the German Wadden Sea.</title>
        <authorList>
            <person name="Kohn T."/>
            <person name="Heuer A."/>
            <person name="Jogler M."/>
            <person name="Vollmers J."/>
            <person name="Boedeker C."/>
            <person name="Bunk B."/>
            <person name="Rast P."/>
            <person name="Borchert D."/>
            <person name="Glockner I."/>
            <person name="Freese H.M."/>
            <person name="Klenk H.P."/>
            <person name="Overmann J."/>
            <person name="Kaster A.K."/>
            <person name="Rohde M."/>
            <person name="Wiegand S."/>
            <person name="Jogler C."/>
        </authorList>
    </citation>
    <scope>NUCLEOTIDE SEQUENCE [LARGE SCALE GENOMIC DNA]</scope>
    <source>
        <strain evidence="1 2">NH11</strain>
    </source>
</reference>
<dbReference type="KEGG" id="fmr:Fuma_05003"/>
<dbReference type="EMBL" id="CP017641">
    <property type="protein sequence ID" value="APZ95347.1"/>
    <property type="molecule type" value="Genomic_DNA"/>
</dbReference>
<accession>A0A1P8WMT3</accession>
<protein>
    <submittedName>
        <fullName evidence="1">Uncharacterized protein</fullName>
    </submittedName>
</protein>
<dbReference type="STRING" id="1891926.Fuma_05003"/>
<name>A0A1P8WMT3_9PLAN</name>